<evidence type="ECO:0000256" key="5">
    <source>
        <dbReference type="ARBA" id="ARBA00023306"/>
    </source>
</evidence>
<feature type="region of interest" description="Disordered" evidence="8">
    <location>
        <begin position="330"/>
        <end position="355"/>
    </location>
</feature>
<dbReference type="GO" id="GO:0000981">
    <property type="term" value="F:DNA-binding transcription factor activity, RNA polymerase II-specific"/>
    <property type="evidence" value="ECO:0000318"/>
    <property type="project" value="GO_Central"/>
</dbReference>
<dbReference type="Pfam" id="PF16421">
    <property type="entry name" value="E2F_CC-MB"/>
    <property type="match status" value="1"/>
</dbReference>
<evidence type="ECO:0000256" key="2">
    <source>
        <dbReference type="ARBA" id="ARBA00023015"/>
    </source>
</evidence>
<feature type="domain" description="E2F/DP family winged-helix DNA-binding" evidence="9">
    <location>
        <begin position="139"/>
        <end position="204"/>
    </location>
</feature>
<keyword evidence="2 6" id="KW-0805">Transcription regulation</keyword>
<dbReference type="FunCoup" id="B9R878">
    <property type="interactions" value="1619"/>
</dbReference>
<feature type="region of interest" description="Disordered" evidence="8">
    <location>
        <begin position="100"/>
        <end position="130"/>
    </location>
</feature>
<evidence type="ECO:0000256" key="1">
    <source>
        <dbReference type="ARBA" id="ARBA00010940"/>
    </source>
</evidence>
<dbReference type="OMA" id="PATGCRY"/>
<proteinExistence type="inferred from homology"/>
<dbReference type="GO" id="GO:0000978">
    <property type="term" value="F:RNA polymerase II cis-regulatory region sequence-specific DNA binding"/>
    <property type="evidence" value="ECO:0000318"/>
    <property type="project" value="GO_Central"/>
</dbReference>
<comment type="subcellular location">
    <subcellularLocation>
        <location evidence="6">Nucleus</location>
    </subcellularLocation>
</comment>
<dbReference type="InterPro" id="IPR015633">
    <property type="entry name" value="E2F"/>
</dbReference>
<dbReference type="SUPFAM" id="SSF46785">
    <property type="entry name" value="Winged helix' DNA-binding domain"/>
    <property type="match status" value="1"/>
</dbReference>
<dbReference type="Gene3D" id="1.10.10.10">
    <property type="entry name" value="Winged helix-like DNA-binding domain superfamily/Winged helix DNA-binding domain"/>
    <property type="match status" value="1"/>
</dbReference>
<evidence type="ECO:0000256" key="8">
    <source>
        <dbReference type="SAM" id="MobiDB-lite"/>
    </source>
</evidence>
<dbReference type="InterPro" id="IPR036388">
    <property type="entry name" value="WH-like_DNA-bd_sf"/>
</dbReference>
<evidence type="ECO:0000313" key="10">
    <source>
        <dbReference type="EMBL" id="EEF52708.1"/>
    </source>
</evidence>
<dbReference type="GO" id="GO:0090575">
    <property type="term" value="C:RNA polymerase II transcription regulator complex"/>
    <property type="evidence" value="ECO:0000318"/>
    <property type="project" value="GO_Central"/>
</dbReference>
<dbReference type="AlphaFoldDB" id="B9R878"/>
<organism evidence="10 11">
    <name type="scientific">Ricinus communis</name>
    <name type="common">Castor bean</name>
    <dbReference type="NCBI Taxonomy" id="3988"/>
    <lineage>
        <taxon>Eukaryota</taxon>
        <taxon>Viridiplantae</taxon>
        <taxon>Streptophyta</taxon>
        <taxon>Embryophyta</taxon>
        <taxon>Tracheophyta</taxon>
        <taxon>Spermatophyta</taxon>
        <taxon>Magnoliopsida</taxon>
        <taxon>eudicotyledons</taxon>
        <taxon>Gunneridae</taxon>
        <taxon>Pentapetalae</taxon>
        <taxon>rosids</taxon>
        <taxon>fabids</taxon>
        <taxon>Malpighiales</taxon>
        <taxon>Euphorbiaceae</taxon>
        <taxon>Acalyphoideae</taxon>
        <taxon>Acalypheae</taxon>
        <taxon>Ricinus</taxon>
    </lineage>
</organism>
<keyword evidence="7" id="KW-0175">Coiled coil</keyword>
<dbReference type="FunFam" id="1.10.10.10:FF:000008">
    <property type="entry name" value="E2F transcription factor 1"/>
    <property type="match status" value="1"/>
</dbReference>
<evidence type="ECO:0000256" key="6">
    <source>
        <dbReference type="RuleBase" id="RU003796"/>
    </source>
</evidence>
<dbReference type="eggNOG" id="KOG2577">
    <property type="taxonomic scope" value="Eukaryota"/>
</dbReference>
<dbReference type="InterPro" id="IPR003316">
    <property type="entry name" value="E2F_WHTH_DNA-bd_dom"/>
</dbReference>
<evidence type="ECO:0000313" key="11">
    <source>
        <dbReference type="Proteomes" id="UP000008311"/>
    </source>
</evidence>
<feature type="compositionally biased region" description="Polar residues" evidence="8">
    <location>
        <begin position="119"/>
        <end position="128"/>
    </location>
</feature>
<feature type="coiled-coil region" evidence="7">
    <location>
        <begin position="210"/>
        <end position="254"/>
    </location>
</feature>
<dbReference type="InterPro" id="IPR032198">
    <property type="entry name" value="E2F_CC-MB"/>
</dbReference>
<dbReference type="SUPFAM" id="SSF144074">
    <property type="entry name" value="E2F-DP heterodimerization region"/>
    <property type="match status" value="1"/>
</dbReference>
<dbReference type="GO" id="GO:0046983">
    <property type="term" value="F:protein dimerization activity"/>
    <property type="evidence" value="ECO:0007669"/>
    <property type="project" value="InterPro"/>
</dbReference>
<evidence type="ECO:0000259" key="9">
    <source>
        <dbReference type="SMART" id="SM01372"/>
    </source>
</evidence>
<evidence type="ECO:0000256" key="7">
    <source>
        <dbReference type="SAM" id="Coils"/>
    </source>
</evidence>
<keyword evidence="5" id="KW-0131">Cell cycle</keyword>
<dbReference type="Proteomes" id="UP000008311">
    <property type="component" value="Unassembled WGS sequence"/>
</dbReference>
<dbReference type="PANTHER" id="PTHR12081">
    <property type="entry name" value="TRANSCRIPTION FACTOR E2F"/>
    <property type="match status" value="1"/>
</dbReference>
<dbReference type="InParanoid" id="B9R878"/>
<name>B9R878_RICCO</name>
<dbReference type="Pfam" id="PF02319">
    <property type="entry name" value="WHD_E2F_TDP"/>
    <property type="match status" value="1"/>
</dbReference>
<dbReference type="STRING" id="3988.B9R878"/>
<dbReference type="PANTHER" id="PTHR12081:SF51">
    <property type="entry name" value="TRANSCRIPTION FACTOR E2FC"/>
    <property type="match status" value="1"/>
</dbReference>
<keyword evidence="3 6" id="KW-0238">DNA-binding</keyword>
<dbReference type="KEGG" id="rcu:8274648"/>
<reference evidence="11" key="1">
    <citation type="journal article" date="2010" name="Nat. Biotechnol.">
        <title>Draft genome sequence of the oilseed species Ricinus communis.</title>
        <authorList>
            <person name="Chan A.P."/>
            <person name="Crabtree J."/>
            <person name="Zhao Q."/>
            <person name="Lorenzi H."/>
            <person name="Orvis J."/>
            <person name="Puiu D."/>
            <person name="Melake-Berhan A."/>
            <person name="Jones K.M."/>
            <person name="Redman J."/>
            <person name="Chen G."/>
            <person name="Cahoon E.B."/>
            <person name="Gedil M."/>
            <person name="Stanke M."/>
            <person name="Haas B.J."/>
            <person name="Wortman J.R."/>
            <person name="Fraser-Liggett C.M."/>
            <person name="Ravel J."/>
            <person name="Rabinowicz P.D."/>
        </authorList>
    </citation>
    <scope>NUCLEOTIDE SEQUENCE [LARGE SCALE GENOMIC DNA]</scope>
    <source>
        <strain evidence="11">cv. Hale</strain>
    </source>
</reference>
<evidence type="ECO:0000256" key="3">
    <source>
        <dbReference type="ARBA" id="ARBA00023125"/>
    </source>
</evidence>
<dbReference type="EMBL" id="EQ973772">
    <property type="protein sequence ID" value="EEF52708.1"/>
    <property type="molecule type" value="Genomic_DNA"/>
</dbReference>
<dbReference type="SMART" id="SM01372">
    <property type="entry name" value="E2F_TDP"/>
    <property type="match status" value="1"/>
</dbReference>
<evidence type="ECO:0000256" key="4">
    <source>
        <dbReference type="ARBA" id="ARBA00023163"/>
    </source>
</evidence>
<protein>
    <submittedName>
        <fullName evidence="10">E2F4,5, putative</fullName>
    </submittedName>
</protein>
<keyword evidence="11" id="KW-1185">Reference proteome</keyword>
<dbReference type="Gene3D" id="6.10.250.540">
    <property type="match status" value="1"/>
</dbReference>
<feature type="compositionally biased region" description="Polar residues" evidence="8">
    <location>
        <begin position="344"/>
        <end position="355"/>
    </location>
</feature>
<dbReference type="InterPro" id="IPR036390">
    <property type="entry name" value="WH_DNA-bd_sf"/>
</dbReference>
<accession>B9R878</accession>
<dbReference type="CDD" id="cd14660">
    <property type="entry name" value="E2F_DD"/>
    <property type="match status" value="1"/>
</dbReference>
<gene>
    <name evidence="10" type="ORF">RCOM_1597450</name>
</gene>
<dbReference type="InterPro" id="IPR037241">
    <property type="entry name" value="E2F-DP_heterodim"/>
</dbReference>
<keyword evidence="4 6" id="KW-0804">Transcription</keyword>
<sequence length="386" mass="43760">MSNSGENQNPTPQPSQLKFELLDQPHSHFQYQSSNLHLPCSNNHFNFNCNLPLGLQLQAADTPSAFRRLALKQNNEKDNQEAKVTIPTCNKVVADRTLDPQCVTGGKRNSRSKVPKNVRSGSQKSNADLNGLNPATGCRYDSSLGLLTKKFVKLIQEAKDGTLDLNRTADVLEVQKRRIYDITNVLEGIELIEKTSKNHIRWKGYDDCGSKELEDHVTELKTEVESLHAEDHRLDESIREKQELLRALEEDENKKRYLFMTEEDITSLACYQNRTLLAIKAPQASYLEVPDPDEDIGSPQYKMIVRSTTGPIDVYLLSPRRVELEGLSLEHQQNQSKNPEVYSSMHSESSGVQKITPSDCDIDDDYWFRSDPEVSISELWGSYNCS</sequence>
<dbReference type="OrthoDB" id="1743261at2759"/>
<dbReference type="GO" id="GO:0006357">
    <property type="term" value="P:regulation of transcription by RNA polymerase II"/>
    <property type="evidence" value="ECO:0000318"/>
    <property type="project" value="GO_Central"/>
</dbReference>
<comment type="similarity">
    <text evidence="1 6">Belongs to the E2F/DP family.</text>
</comment>
<keyword evidence="6" id="KW-0539">Nucleus</keyword>